<dbReference type="GO" id="GO:0035091">
    <property type="term" value="F:phosphatidylinositol binding"/>
    <property type="evidence" value="ECO:0007669"/>
    <property type="project" value="InterPro"/>
</dbReference>
<gene>
    <name evidence="3" type="ORF">DYB32_006109</name>
</gene>
<dbReference type="CDD" id="cd06093">
    <property type="entry name" value="PX_domain"/>
    <property type="match status" value="2"/>
</dbReference>
<dbReference type="SUPFAM" id="SSF64268">
    <property type="entry name" value="PX domain"/>
    <property type="match status" value="2"/>
</dbReference>
<feature type="region of interest" description="Disordered" evidence="1">
    <location>
        <begin position="140"/>
        <end position="159"/>
    </location>
</feature>
<evidence type="ECO:0000256" key="1">
    <source>
        <dbReference type="SAM" id="MobiDB-lite"/>
    </source>
</evidence>
<dbReference type="Gene3D" id="3.30.1520.10">
    <property type="entry name" value="Phox-like domain"/>
    <property type="match status" value="2"/>
</dbReference>
<dbReference type="InterPro" id="IPR001683">
    <property type="entry name" value="PX_dom"/>
</dbReference>
<dbReference type="PROSITE" id="PS50195">
    <property type="entry name" value="PX"/>
    <property type="match status" value="1"/>
</dbReference>
<dbReference type="Pfam" id="PF00787">
    <property type="entry name" value="PX"/>
    <property type="match status" value="1"/>
</dbReference>
<reference evidence="3 4" key="1">
    <citation type="submission" date="2018-08" db="EMBL/GenBank/DDBJ databases">
        <title>Aphanomyces genome sequencing and annotation.</title>
        <authorList>
            <person name="Minardi D."/>
            <person name="Oidtmann B."/>
            <person name="Van Der Giezen M."/>
            <person name="Studholme D.J."/>
        </authorList>
    </citation>
    <scope>NUCLEOTIDE SEQUENCE [LARGE SCALE GENOMIC DNA]</scope>
    <source>
        <strain evidence="3 4">NJM0002</strain>
    </source>
</reference>
<evidence type="ECO:0000313" key="4">
    <source>
        <dbReference type="Proteomes" id="UP000285060"/>
    </source>
</evidence>
<keyword evidence="4" id="KW-1185">Reference proteome</keyword>
<evidence type="ECO:0000259" key="2">
    <source>
        <dbReference type="PROSITE" id="PS50195"/>
    </source>
</evidence>
<dbReference type="VEuPathDB" id="FungiDB:H310_06132"/>
<dbReference type="AlphaFoldDB" id="A0A418AST7"/>
<dbReference type="InterPro" id="IPR036871">
    <property type="entry name" value="PX_dom_sf"/>
</dbReference>
<feature type="domain" description="PX" evidence="2">
    <location>
        <begin position="172"/>
        <end position="286"/>
    </location>
</feature>
<accession>A0A418AST7</accession>
<evidence type="ECO:0000313" key="3">
    <source>
        <dbReference type="EMBL" id="RHY28256.1"/>
    </source>
</evidence>
<sequence length="428" mass="48080">MTELLNCSPFGQVVGRMGGADHENAVLISILDAEVVDVRVTTSKDGVSRTEFKLIIWTDRRGQLSVWHKSKTFLNLSTTLTIQQLHQGLPPFDYPSYEAPTMDQINAFLRQALASSLEWGIRVDADTVVYKINKTPDVSPHRTSSSVVNHDSSVVSHDDPTTQAEMSLLKASIVDFRIQTVHAGTTDERECVQYCVVIETASHGTLQVWRRYSTFRDLANSLELHNALPPSPLLPSQLTGALISQRVAQLNRFLETATTEPTLEWGIRIDKDSCVYKRATKAPAPPSVDTSVHNLSHFQLMQAPPPEDHQVSLISVAVKGYRLSGKNAQGQCSIKYNAQLECLSNIHGLCTYSIWRRYGTFHELEKSLNVTGSPRLSDPSEPVHHDKNLIDQRIRKLNRFLDYISHTDDLEWGIRVDAETIVYKRRVV</sequence>
<comment type="caution">
    <text evidence="3">The sequence shown here is derived from an EMBL/GenBank/DDBJ whole genome shotgun (WGS) entry which is preliminary data.</text>
</comment>
<name>A0A418AST7_9STRA</name>
<protein>
    <recommendedName>
        <fullName evidence="2">PX domain-containing protein</fullName>
    </recommendedName>
</protein>
<dbReference type="Proteomes" id="UP000285060">
    <property type="component" value="Unassembled WGS sequence"/>
</dbReference>
<organism evidence="3 4">
    <name type="scientific">Aphanomyces invadans</name>
    <dbReference type="NCBI Taxonomy" id="157072"/>
    <lineage>
        <taxon>Eukaryota</taxon>
        <taxon>Sar</taxon>
        <taxon>Stramenopiles</taxon>
        <taxon>Oomycota</taxon>
        <taxon>Saprolegniomycetes</taxon>
        <taxon>Saprolegniales</taxon>
        <taxon>Verrucalvaceae</taxon>
        <taxon>Aphanomyces</taxon>
    </lineage>
</organism>
<dbReference type="EMBL" id="QUSY01000616">
    <property type="protein sequence ID" value="RHY28256.1"/>
    <property type="molecule type" value="Genomic_DNA"/>
</dbReference>
<proteinExistence type="predicted"/>
<feature type="compositionally biased region" description="Low complexity" evidence="1">
    <location>
        <begin position="144"/>
        <end position="155"/>
    </location>
</feature>